<dbReference type="Gene3D" id="3.40.190.10">
    <property type="entry name" value="Periplasmic binding protein-like II"/>
    <property type="match status" value="2"/>
</dbReference>
<dbReference type="AlphaFoldDB" id="A0A1H8AHQ9"/>
<keyword evidence="2" id="KW-1185">Reference proteome</keyword>
<reference evidence="2" key="1">
    <citation type="submission" date="2016-10" db="EMBL/GenBank/DDBJ databases">
        <authorList>
            <person name="Varghese N."/>
            <person name="Submissions S."/>
        </authorList>
    </citation>
    <scope>NUCLEOTIDE SEQUENCE [LARGE SCALE GENOMIC DNA]</scope>
    <source>
        <strain evidence="2">DSM 26893</strain>
    </source>
</reference>
<dbReference type="Pfam" id="PF13531">
    <property type="entry name" value="SBP_bac_11"/>
    <property type="match status" value="1"/>
</dbReference>
<dbReference type="GO" id="GO:0030973">
    <property type="term" value="F:molybdate ion binding"/>
    <property type="evidence" value="ECO:0007669"/>
    <property type="project" value="TreeGrafter"/>
</dbReference>
<dbReference type="InterPro" id="IPR050682">
    <property type="entry name" value="ModA/WtpA"/>
</dbReference>
<accession>A0A1H8AHQ9</accession>
<sequence>MDMALRILSGGAANGLVNALRAPFRAETGLEIEGDFGAVGGMRDRIEGGERIDLAILTRAAIDALVAAGKLDGASVADLGGVDTGVAVRAGTDHPSIADGAALARLFSGADGLFCPDTQKATAGIHFAAVLKELGLADADTLKEYPNGQTAMAAMAKSDLTSPVGCTQVTEILNTEGVDYVGALPPPHDLSTTYTAAVAVNAMQPEAARALIAQLIDPARAELRRSVGFT</sequence>
<dbReference type="SUPFAM" id="SSF53850">
    <property type="entry name" value="Periplasmic binding protein-like II"/>
    <property type="match status" value="1"/>
</dbReference>
<dbReference type="Proteomes" id="UP000199372">
    <property type="component" value="Unassembled WGS sequence"/>
</dbReference>
<organism evidence="1 2">
    <name type="scientific">Palleronia pelagia</name>
    <dbReference type="NCBI Taxonomy" id="387096"/>
    <lineage>
        <taxon>Bacteria</taxon>
        <taxon>Pseudomonadati</taxon>
        <taxon>Pseudomonadota</taxon>
        <taxon>Alphaproteobacteria</taxon>
        <taxon>Rhodobacterales</taxon>
        <taxon>Roseobacteraceae</taxon>
        <taxon>Palleronia</taxon>
    </lineage>
</organism>
<evidence type="ECO:0000313" key="1">
    <source>
        <dbReference type="EMBL" id="SEM70026.1"/>
    </source>
</evidence>
<dbReference type="GO" id="GO:0015689">
    <property type="term" value="P:molybdate ion transport"/>
    <property type="evidence" value="ECO:0007669"/>
    <property type="project" value="TreeGrafter"/>
</dbReference>
<dbReference type="PANTHER" id="PTHR30632:SF11">
    <property type="entry name" value="BLR4797 PROTEIN"/>
    <property type="match status" value="1"/>
</dbReference>
<gene>
    <name evidence="1" type="ORF">SAMN04488011_101162</name>
</gene>
<name>A0A1H8AHQ9_9RHOB</name>
<evidence type="ECO:0000313" key="2">
    <source>
        <dbReference type="Proteomes" id="UP000199372"/>
    </source>
</evidence>
<dbReference type="EMBL" id="FOCM01000001">
    <property type="protein sequence ID" value="SEM70026.1"/>
    <property type="molecule type" value="Genomic_DNA"/>
</dbReference>
<proteinExistence type="predicted"/>
<dbReference type="PANTHER" id="PTHR30632">
    <property type="entry name" value="MOLYBDATE-BINDING PERIPLASMIC PROTEIN"/>
    <property type="match status" value="1"/>
</dbReference>
<dbReference type="RefSeq" id="WP_214606817.1">
    <property type="nucleotide sequence ID" value="NZ_FOCM01000001.1"/>
</dbReference>
<protein>
    <submittedName>
        <fullName evidence="1">Molybdate transport system substrate-binding protein</fullName>
    </submittedName>
</protein>